<dbReference type="GO" id="GO:0046872">
    <property type="term" value="F:metal ion binding"/>
    <property type="evidence" value="ECO:0007669"/>
    <property type="project" value="UniProtKB-KW"/>
</dbReference>
<dbReference type="GO" id="GO:0051607">
    <property type="term" value="P:defense response to virus"/>
    <property type="evidence" value="ECO:0007669"/>
    <property type="project" value="UniProtKB-KW"/>
</dbReference>
<accession>A0A2N7FAH6</accession>
<dbReference type="GO" id="GO:0003723">
    <property type="term" value="F:RNA binding"/>
    <property type="evidence" value="ECO:0007669"/>
    <property type="project" value="InterPro"/>
</dbReference>
<feature type="domain" description="Reverse transcriptase" evidence="10">
    <location>
        <begin position="14"/>
        <end position="235"/>
    </location>
</feature>
<dbReference type="CDD" id="cd03487">
    <property type="entry name" value="RT_Bac_retron_II"/>
    <property type="match status" value="1"/>
</dbReference>
<keyword evidence="6 11" id="KW-0695">RNA-directed DNA polymerase</keyword>
<dbReference type="PANTHER" id="PTHR34047:SF7">
    <property type="entry name" value="RNA-DIRECTED DNA POLYMERASE"/>
    <property type="match status" value="1"/>
</dbReference>
<protein>
    <recommendedName>
        <fullName evidence="1">RNA-directed DNA polymerase</fullName>
        <ecNumber evidence="1">2.7.7.49</ecNumber>
    </recommendedName>
</protein>
<gene>
    <name evidence="11" type="ORF">BCU17_20510</name>
</gene>
<evidence type="ECO:0000256" key="9">
    <source>
        <dbReference type="ARBA" id="ARBA00048173"/>
    </source>
</evidence>
<dbReference type="PANTHER" id="PTHR34047">
    <property type="entry name" value="NUCLEAR INTRON MATURASE 1, MITOCHONDRIAL-RELATED"/>
    <property type="match status" value="1"/>
</dbReference>
<sequence>MLLELISKNTLIEKDQVLEIANKASISYARFTIPKKDGSQRLIYQPSMAIRALQKVVYDSVLDKLPVHDACYAYRKKRSLKDHANIHKNNNYLLRIDLKDFFESITRLDIEKYCNDSISKVFPHFCDKDFKLMTNIICRKDTITIGSVTSPALSNAICYNLDEKISRLAKSHGVKYTRYADDMFFSTSHKNVLCVVQKGVTSIINTLDYPNLTINKKKTRHSSKKSRMCVTGVVITLDKKLSIGRDKKRFIRGQVYNWKSLSDKEKSYLSGYLSFVKSVEPSYINRLCDNYSSQVIQEILRFS</sequence>
<keyword evidence="2" id="KW-0808">Transferase</keyword>
<evidence type="ECO:0000256" key="4">
    <source>
        <dbReference type="ARBA" id="ARBA00022723"/>
    </source>
</evidence>
<keyword evidence="5" id="KW-0460">Magnesium</keyword>
<dbReference type="InterPro" id="IPR000123">
    <property type="entry name" value="Reverse_transcriptase_msDNA"/>
</dbReference>
<keyword evidence="3" id="KW-0548">Nucleotidyltransferase</keyword>
<evidence type="ECO:0000256" key="7">
    <source>
        <dbReference type="ARBA" id="ARBA00023118"/>
    </source>
</evidence>
<evidence type="ECO:0000313" key="11">
    <source>
        <dbReference type="EMBL" id="PMJ65200.1"/>
    </source>
</evidence>
<keyword evidence="7" id="KW-0051">Antiviral defense</keyword>
<evidence type="ECO:0000259" key="10">
    <source>
        <dbReference type="PROSITE" id="PS50878"/>
    </source>
</evidence>
<evidence type="ECO:0000256" key="5">
    <source>
        <dbReference type="ARBA" id="ARBA00022842"/>
    </source>
</evidence>
<dbReference type="PRINTS" id="PR00866">
    <property type="entry name" value="RNADNAPOLMS"/>
</dbReference>
<organism evidence="11 12">
    <name type="scientific">Vibrio splendidus</name>
    <dbReference type="NCBI Taxonomy" id="29497"/>
    <lineage>
        <taxon>Bacteria</taxon>
        <taxon>Pseudomonadati</taxon>
        <taxon>Pseudomonadota</taxon>
        <taxon>Gammaproteobacteria</taxon>
        <taxon>Vibrionales</taxon>
        <taxon>Vibrionaceae</taxon>
        <taxon>Vibrio</taxon>
    </lineage>
</organism>
<dbReference type="InterPro" id="IPR043502">
    <property type="entry name" value="DNA/RNA_pol_sf"/>
</dbReference>
<evidence type="ECO:0000256" key="2">
    <source>
        <dbReference type="ARBA" id="ARBA00022679"/>
    </source>
</evidence>
<keyword evidence="4" id="KW-0479">Metal-binding</keyword>
<dbReference type="Proteomes" id="UP000235330">
    <property type="component" value="Unassembled WGS sequence"/>
</dbReference>
<dbReference type="EC" id="2.7.7.49" evidence="1"/>
<comment type="caution">
    <text evidence="11">The sequence shown here is derived from an EMBL/GenBank/DDBJ whole genome shotgun (WGS) entry which is preliminary data.</text>
</comment>
<dbReference type="NCBIfam" id="NF038233">
    <property type="entry name" value="retron_St85_RT"/>
    <property type="match status" value="1"/>
</dbReference>
<dbReference type="InterPro" id="IPR000477">
    <property type="entry name" value="RT_dom"/>
</dbReference>
<evidence type="ECO:0000256" key="6">
    <source>
        <dbReference type="ARBA" id="ARBA00022918"/>
    </source>
</evidence>
<comment type="similarity">
    <text evidence="8">Belongs to the bacterial reverse transcriptase family.</text>
</comment>
<dbReference type="RefSeq" id="WP_102516595.1">
    <property type="nucleotide sequence ID" value="NZ_CAWNSM010000028.1"/>
</dbReference>
<proteinExistence type="inferred from homology"/>
<name>A0A2N7FAH6_VIBSP</name>
<dbReference type="GO" id="GO:0003964">
    <property type="term" value="F:RNA-directed DNA polymerase activity"/>
    <property type="evidence" value="ECO:0007669"/>
    <property type="project" value="UniProtKB-KW"/>
</dbReference>
<evidence type="ECO:0000313" key="12">
    <source>
        <dbReference type="Proteomes" id="UP000235330"/>
    </source>
</evidence>
<reference evidence="12" key="1">
    <citation type="submission" date="2016-07" db="EMBL/GenBank/DDBJ databases">
        <title>Nontailed viruses are major unrecognized killers of bacteria in the ocean.</title>
        <authorList>
            <person name="Kauffman K."/>
            <person name="Hussain F."/>
            <person name="Yang J."/>
            <person name="Arevalo P."/>
            <person name="Brown J."/>
            <person name="Cutler M."/>
            <person name="Kelly L."/>
            <person name="Polz M.F."/>
        </authorList>
    </citation>
    <scope>NUCLEOTIDE SEQUENCE [LARGE SCALE GENOMIC DNA]</scope>
    <source>
        <strain evidence="12">10N.261.55.E11</strain>
    </source>
</reference>
<dbReference type="SUPFAM" id="SSF56672">
    <property type="entry name" value="DNA/RNA polymerases"/>
    <property type="match status" value="1"/>
</dbReference>
<dbReference type="AlphaFoldDB" id="A0A2N7FAH6"/>
<dbReference type="EMBL" id="MCWU01000028">
    <property type="protein sequence ID" value="PMJ65200.1"/>
    <property type="molecule type" value="Genomic_DNA"/>
</dbReference>
<evidence type="ECO:0000256" key="1">
    <source>
        <dbReference type="ARBA" id="ARBA00012493"/>
    </source>
</evidence>
<dbReference type="PROSITE" id="PS50878">
    <property type="entry name" value="RT_POL"/>
    <property type="match status" value="1"/>
</dbReference>
<evidence type="ECO:0000256" key="8">
    <source>
        <dbReference type="ARBA" id="ARBA00034120"/>
    </source>
</evidence>
<dbReference type="Pfam" id="PF00078">
    <property type="entry name" value="RVT_1"/>
    <property type="match status" value="1"/>
</dbReference>
<evidence type="ECO:0000256" key="3">
    <source>
        <dbReference type="ARBA" id="ARBA00022695"/>
    </source>
</evidence>
<dbReference type="InterPro" id="IPR051083">
    <property type="entry name" value="GrpII_Intron_Splice-Mob/Def"/>
</dbReference>
<comment type="catalytic activity">
    <reaction evidence="9">
        <text>DNA(n) + a 2'-deoxyribonucleoside 5'-triphosphate = DNA(n+1) + diphosphate</text>
        <dbReference type="Rhea" id="RHEA:22508"/>
        <dbReference type="Rhea" id="RHEA-COMP:17339"/>
        <dbReference type="Rhea" id="RHEA-COMP:17340"/>
        <dbReference type="ChEBI" id="CHEBI:33019"/>
        <dbReference type="ChEBI" id="CHEBI:61560"/>
        <dbReference type="ChEBI" id="CHEBI:173112"/>
        <dbReference type="EC" id="2.7.7.49"/>
    </reaction>
</comment>